<proteinExistence type="predicted"/>
<protein>
    <submittedName>
        <fullName evidence="1">Uncharacterized protein</fullName>
    </submittedName>
</protein>
<name>A0AAF1ALX4_DAUCS</name>
<accession>A0AAF1ALX4</accession>
<dbReference type="AlphaFoldDB" id="A0AAF1ALX4"/>
<organism evidence="1 2">
    <name type="scientific">Daucus carota subsp. sativus</name>
    <name type="common">Carrot</name>
    <dbReference type="NCBI Taxonomy" id="79200"/>
    <lineage>
        <taxon>Eukaryota</taxon>
        <taxon>Viridiplantae</taxon>
        <taxon>Streptophyta</taxon>
        <taxon>Embryophyta</taxon>
        <taxon>Tracheophyta</taxon>
        <taxon>Spermatophyta</taxon>
        <taxon>Magnoliopsida</taxon>
        <taxon>eudicotyledons</taxon>
        <taxon>Gunneridae</taxon>
        <taxon>Pentapetalae</taxon>
        <taxon>asterids</taxon>
        <taxon>campanulids</taxon>
        <taxon>Apiales</taxon>
        <taxon>Apiaceae</taxon>
        <taxon>Apioideae</taxon>
        <taxon>Scandiceae</taxon>
        <taxon>Daucinae</taxon>
        <taxon>Daucus</taxon>
        <taxon>Daucus sect. Daucus</taxon>
    </lineage>
</organism>
<evidence type="ECO:0000313" key="1">
    <source>
        <dbReference type="EMBL" id="WOG84930.1"/>
    </source>
</evidence>
<sequence>MHIFPSSAMEKVTFFLAVEWVPMYCGRVPCIPNLITNQFTLHGLRRSRQVGEKDDADVEKVTTDIDEAMAQAVDIGENDEKPRKNGMSLDEAIDDPENITDFILDLDEDVRVMSIRC</sequence>
<dbReference type="EMBL" id="CP093343">
    <property type="protein sequence ID" value="WOG84930.1"/>
    <property type="molecule type" value="Genomic_DNA"/>
</dbReference>
<dbReference type="Proteomes" id="UP000077755">
    <property type="component" value="Chromosome 1"/>
</dbReference>
<gene>
    <name evidence="1" type="ORF">DCAR_0104115</name>
</gene>
<keyword evidence="2" id="KW-1185">Reference proteome</keyword>
<evidence type="ECO:0000313" key="2">
    <source>
        <dbReference type="Proteomes" id="UP000077755"/>
    </source>
</evidence>
<reference evidence="1" key="1">
    <citation type="journal article" date="2016" name="Nat. Genet.">
        <title>A high-quality carrot genome assembly provides new insights into carotenoid accumulation and asterid genome evolution.</title>
        <authorList>
            <person name="Iorizzo M."/>
            <person name="Ellison S."/>
            <person name="Senalik D."/>
            <person name="Zeng P."/>
            <person name="Satapoomin P."/>
            <person name="Huang J."/>
            <person name="Bowman M."/>
            <person name="Iovene M."/>
            <person name="Sanseverino W."/>
            <person name="Cavagnaro P."/>
            <person name="Yildiz M."/>
            <person name="Macko-Podgorni A."/>
            <person name="Moranska E."/>
            <person name="Grzebelus E."/>
            <person name="Grzebelus D."/>
            <person name="Ashrafi H."/>
            <person name="Zheng Z."/>
            <person name="Cheng S."/>
            <person name="Spooner D."/>
            <person name="Van Deynze A."/>
            <person name="Simon P."/>
        </authorList>
    </citation>
    <scope>NUCLEOTIDE SEQUENCE</scope>
    <source>
        <tissue evidence="1">Leaf</tissue>
    </source>
</reference>
<reference evidence="1" key="2">
    <citation type="submission" date="2022-03" db="EMBL/GenBank/DDBJ databases">
        <title>Draft title - Genomic analysis of global carrot germplasm unveils the trajectory of domestication and the origin of high carotenoid orange carrot.</title>
        <authorList>
            <person name="Iorizzo M."/>
            <person name="Ellison S."/>
            <person name="Senalik D."/>
            <person name="Macko-Podgorni A."/>
            <person name="Grzebelus D."/>
            <person name="Bostan H."/>
            <person name="Rolling W."/>
            <person name="Curaba J."/>
            <person name="Simon P."/>
        </authorList>
    </citation>
    <scope>NUCLEOTIDE SEQUENCE</scope>
    <source>
        <tissue evidence="1">Leaf</tissue>
    </source>
</reference>